<keyword evidence="3" id="KW-1185">Reference proteome</keyword>
<dbReference type="Pfam" id="PF01872">
    <property type="entry name" value="RibD_C"/>
    <property type="match status" value="1"/>
</dbReference>
<dbReference type="InterPro" id="IPR050765">
    <property type="entry name" value="Riboflavin_Biosynth_HTPR"/>
</dbReference>
<reference evidence="2" key="1">
    <citation type="submission" date="2021-03" db="EMBL/GenBank/DDBJ databases">
        <title>Fibrella sp. HMF5335 genome sequencing and assembly.</title>
        <authorList>
            <person name="Kang H."/>
            <person name="Kim H."/>
            <person name="Bae S."/>
            <person name="Joh K."/>
        </authorList>
    </citation>
    <scope>NUCLEOTIDE SEQUENCE</scope>
    <source>
        <strain evidence="2">HMF5335</strain>
    </source>
</reference>
<proteinExistence type="predicted"/>
<dbReference type="InterPro" id="IPR024072">
    <property type="entry name" value="DHFR-like_dom_sf"/>
</dbReference>
<organism evidence="2 3">
    <name type="scientific">Fibrella rubiginis</name>
    <dbReference type="NCBI Taxonomy" id="2817060"/>
    <lineage>
        <taxon>Bacteria</taxon>
        <taxon>Pseudomonadati</taxon>
        <taxon>Bacteroidota</taxon>
        <taxon>Cytophagia</taxon>
        <taxon>Cytophagales</taxon>
        <taxon>Spirosomataceae</taxon>
        <taxon>Fibrella</taxon>
    </lineage>
</organism>
<evidence type="ECO:0000313" key="2">
    <source>
        <dbReference type="EMBL" id="MBO0938346.1"/>
    </source>
</evidence>
<dbReference type="Gene3D" id="3.40.430.10">
    <property type="entry name" value="Dihydrofolate Reductase, subunit A"/>
    <property type="match status" value="1"/>
</dbReference>
<evidence type="ECO:0000259" key="1">
    <source>
        <dbReference type="Pfam" id="PF01872"/>
    </source>
</evidence>
<dbReference type="PANTHER" id="PTHR38011:SF11">
    <property type="entry name" value="2,5-DIAMINO-6-RIBOSYLAMINO-4(3H)-PYRIMIDINONE 5'-PHOSPHATE REDUCTASE"/>
    <property type="match status" value="1"/>
</dbReference>
<dbReference type="SUPFAM" id="SSF53597">
    <property type="entry name" value="Dihydrofolate reductase-like"/>
    <property type="match status" value="1"/>
</dbReference>
<comment type="caution">
    <text evidence="2">The sequence shown here is derived from an EMBL/GenBank/DDBJ whole genome shotgun (WGS) entry which is preliminary data.</text>
</comment>
<feature type="domain" description="Bacterial bifunctional deaminase-reductase C-terminal" evidence="1">
    <location>
        <begin position="7"/>
        <end position="171"/>
    </location>
</feature>
<name>A0A939GKC5_9BACT</name>
<evidence type="ECO:0000313" key="3">
    <source>
        <dbReference type="Proteomes" id="UP000664034"/>
    </source>
</evidence>
<dbReference type="Proteomes" id="UP000664034">
    <property type="component" value="Unassembled WGS sequence"/>
</dbReference>
<sequence>MSLKLSVYIATSLDGFIARPDGAIDWLTAPEHTVPGEDFGYQAFIHTVDALVMGRGTYETVLAFGEWPYAKPVFVLSHTLTHIPEQLADKVQLLALSPADTVTYLAERGFQHVYLDGGKTIQGFLRAGLVDELTLSRMPILLGEGIPLFGVTGHDIRFEHLQTQAFPNGLVQSKYRRLGAS</sequence>
<dbReference type="AlphaFoldDB" id="A0A939GKC5"/>
<dbReference type="GO" id="GO:0008703">
    <property type="term" value="F:5-amino-6-(5-phosphoribosylamino)uracil reductase activity"/>
    <property type="evidence" value="ECO:0007669"/>
    <property type="project" value="InterPro"/>
</dbReference>
<accession>A0A939GKC5</accession>
<dbReference type="RefSeq" id="WP_207365886.1">
    <property type="nucleotide sequence ID" value="NZ_JAFMYV010000009.1"/>
</dbReference>
<dbReference type="EMBL" id="JAFMYV010000009">
    <property type="protein sequence ID" value="MBO0938346.1"/>
    <property type="molecule type" value="Genomic_DNA"/>
</dbReference>
<dbReference type="PANTHER" id="PTHR38011">
    <property type="entry name" value="DIHYDROFOLATE REDUCTASE FAMILY PROTEIN (AFU_ORTHOLOGUE AFUA_8G06820)"/>
    <property type="match status" value="1"/>
</dbReference>
<protein>
    <submittedName>
        <fullName evidence="2">Dihydrofolate reductase</fullName>
    </submittedName>
</protein>
<gene>
    <name evidence="2" type="ORF">J2I47_17475</name>
</gene>
<dbReference type="InterPro" id="IPR002734">
    <property type="entry name" value="RibDG_C"/>
</dbReference>
<dbReference type="GO" id="GO:0009231">
    <property type="term" value="P:riboflavin biosynthetic process"/>
    <property type="evidence" value="ECO:0007669"/>
    <property type="project" value="InterPro"/>
</dbReference>